<evidence type="ECO:0000256" key="7">
    <source>
        <dbReference type="ARBA" id="ARBA00022741"/>
    </source>
</evidence>
<keyword evidence="10 15" id="KW-1133">Transmembrane helix</keyword>
<comment type="subcellular location">
    <subcellularLocation>
        <location evidence="1">Cell membrane</location>
        <topology evidence="1">Multi-pass membrane protein</topology>
    </subcellularLocation>
</comment>
<dbReference type="InterPro" id="IPR036640">
    <property type="entry name" value="ABC1_TM_sf"/>
</dbReference>
<dbReference type="RefSeq" id="XP_024600847.1">
    <property type="nucleotide sequence ID" value="XM_024745079.1"/>
</dbReference>
<feature type="transmembrane region" description="Helical" evidence="15">
    <location>
        <begin position="31"/>
        <end position="50"/>
    </location>
</feature>
<feature type="domain" description="ABC transmembrane type-1" evidence="17">
    <location>
        <begin position="307"/>
        <end position="589"/>
    </location>
</feature>
<feature type="transmembrane region" description="Helical" evidence="15">
    <location>
        <begin position="130"/>
        <end position="149"/>
    </location>
</feature>
<evidence type="ECO:0000256" key="3">
    <source>
        <dbReference type="ARBA" id="ARBA00022448"/>
    </source>
</evidence>
<dbReference type="InterPro" id="IPR003439">
    <property type="entry name" value="ABC_transporter-like_ATP-bd"/>
</dbReference>
<dbReference type="Gene3D" id="3.40.50.300">
    <property type="entry name" value="P-loop containing nucleotide triphosphate hydrolases"/>
    <property type="match status" value="1"/>
</dbReference>
<evidence type="ECO:0000259" key="16">
    <source>
        <dbReference type="PROSITE" id="PS50893"/>
    </source>
</evidence>
<keyword evidence="3" id="KW-0813">Transport</keyword>
<keyword evidence="5 15" id="KW-0812">Transmembrane</keyword>
<dbReference type="InterPro" id="IPR005292">
    <property type="entry name" value="MRP"/>
</dbReference>
<dbReference type="FunFam" id="3.40.50.300:FF:000293">
    <property type="entry name" value="ATP binding cassette subfamily C member 1"/>
    <property type="match status" value="1"/>
</dbReference>
<proteinExistence type="inferred from homology"/>
<keyword evidence="8" id="KW-0067">ATP-binding</keyword>
<evidence type="ECO:0000256" key="9">
    <source>
        <dbReference type="ARBA" id="ARBA00022967"/>
    </source>
</evidence>
<keyword evidence="11 15" id="KW-0472">Membrane</keyword>
<dbReference type="InterPro" id="IPR027417">
    <property type="entry name" value="P-loop_NTPase"/>
</dbReference>
<dbReference type="CDD" id="cd03250">
    <property type="entry name" value="ABCC_MRP_domain1"/>
    <property type="match status" value="1"/>
</dbReference>
<sequence>MDALCGSKFWDSNLSVHTDNPDVTPCFQNSVLAWVPCIYLWAALPCYLFYLRHRHQGYIVLSSLSRVKTALGVLLWCVSWIDLFYSFHGLVHGWAPAPIFFVTPLVVGVTMLLATLLIQYERLQGVRSSGVLIIFWFLCVVCGIIPFRSKILSALAQGKISDPFRFTTFYIYFALVLSALVLSCSREKPPFFSPKNIDPNPCPEAGAGFLSRLSFWWFTKLAILSYRRPLEEWDLWCLNKEDRSHVVVQRLLEERKKQQEQAARHQAAEASGKRLSSEGEVLLGGRPQAQEPPFLRALMATFGSSFLLSMFFKLTQDLLSFINPQLLSVLIRFISNPTAPTWWGFLVAGLMFVCSVMQTLILHQYYRCIFVMGLRFRTGIIGVIYRKALVITSSVKRESTVGEIVNLMSVDAQRFMDVVPFVNLLWSAPLQMILAVYFLWQNLGPSVLAGVALMVLLIPLNGAVAVKMRAFQVEQMKLKDSRVKLMSEILGGIKVLKLYAWEPSFLKQVEDIRQEELRLMRQAAYLHATSTFIWICTPFLVTLTTLGMYVSVDKNNVLDAEKAFVSVSLFNILKIPLNMLPQLISNLAQTSVSLKRIQHFLSQDELDSQCVERKTITPGYTVTIHNGTFTWSQNLPPTLHSLDIQVPKGALVAVVGPVGCGKSSLLSALLGEMEKLEGKVYMKGSVAYVPQQAWIQNCTLQENVLFGQALDPKRYQQALEACALLADLEVLPGGSKTEIGEKGINLSGGQRQRVSLARAVYSDADIFLLDDPLSAVDSHVAKHIFDQVIGPEGVLAGKTRVLVTHGISFLPQTDFVIVLADGQVSEIGTYAALLQRNGSFANFLRNYAPDEGKKHQEADSRTALEDKEDEEVLLTEDPLSNHTDLTVHEPVTYEVQKQFMS</sequence>
<keyword evidence="6" id="KW-0677">Repeat</keyword>
<dbReference type="PANTHER" id="PTHR24223">
    <property type="entry name" value="ATP-BINDING CASSETTE SUB-FAMILY C"/>
    <property type="match status" value="1"/>
</dbReference>
<evidence type="ECO:0000256" key="1">
    <source>
        <dbReference type="ARBA" id="ARBA00004651"/>
    </source>
</evidence>
<evidence type="ECO:0000256" key="4">
    <source>
        <dbReference type="ARBA" id="ARBA00022475"/>
    </source>
</evidence>
<dbReference type="PROSITE" id="PS50893">
    <property type="entry name" value="ABC_TRANSPORTER_2"/>
    <property type="match status" value="1"/>
</dbReference>
<accession>A0A341BGJ1</accession>
<dbReference type="Gene3D" id="1.20.1560.10">
    <property type="entry name" value="ABC transporter type 1, transmembrane domain"/>
    <property type="match status" value="1"/>
</dbReference>
<dbReference type="SMART" id="SM00382">
    <property type="entry name" value="AAA"/>
    <property type="match status" value="1"/>
</dbReference>
<evidence type="ECO:0000259" key="17">
    <source>
        <dbReference type="PROSITE" id="PS50929"/>
    </source>
</evidence>
<dbReference type="NCBIfam" id="TIGR00957">
    <property type="entry name" value="MRP_assoc_pro"/>
    <property type="match status" value="1"/>
</dbReference>
<evidence type="ECO:0000256" key="14">
    <source>
        <dbReference type="SAM" id="MobiDB-lite"/>
    </source>
</evidence>
<protein>
    <recommendedName>
        <fullName evidence="12">ABC-type glutathione-S-conjugate transporter</fullName>
        <ecNumber evidence="12">7.6.2.3</ecNumber>
    </recommendedName>
</protein>
<dbReference type="PROSITE" id="PS00211">
    <property type="entry name" value="ABC_TRANSPORTER_1"/>
    <property type="match status" value="1"/>
</dbReference>
<keyword evidence="4" id="KW-1003">Cell membrane</keyword>
<dbReference type="Pfam" id="PF24357">
    <property type="entry name" value="TMD0_ABC"/>
    <property type="match status" value="1"/>
</dbReference>
<dbReference type="InterPro" id="IPR017871">
    <property type="entry name" value="ABC_transporter-like_CS"/>
</dbReference>
<dbReference type="CTD" id="8714"/>
<feature type="transmembrane region" description="Helical" evidence="15">
    <location>
        <begin position="418"/>
        <end position="440"/>
    </location>
</feature>
<evidence type="ECO:0000313" key="18">
    <source>
        <dbReference type="Proteomes" id="UP000252040"/>
    </source>
</evidence>
<keyword evidence="18" id="KW-1185">Reference proteome</keyword>
<dbReference type="Pfam" id="PF00005">
    <property type="entry name" value="ABC_tran"/>
    <property type="match status" value="1"/>
</dbReference>
<feature type="region of interest" description="Disordered" evidence="14">
    <location>
        <begin position="851"/>
        <end position="876"/>
    </location>
</feature>
<dbReference type="InterPro" id="IPR011527">
    <property type="entry name" value="ABC1_TM_dom"/>
</dbReference>
<evidence type="ECO:0000313" key="19">
    <source>
        <dbReference type="RefSeq" id="XP_024600847.1"/>
    </source>
</evidence>
<dbReference type="GO" id="GO:0005524">
    <property type="term" value="F:ATP binding"/>
    <property type="evidence" value="ECO:0007669"/>
    <property type="project" value="UniProtKB-KW"/>
</dbReference>
<evidence type="ECO:0000256" key="10">
    <source>
        <dbReference type="ARBA" id="ARBA00022989"/>
    </source>
</evidence>
<dbReference type="EC" id="7.6.2.3" evidence="12"/>
<name>A0A341BGJ1_NEOAA</name>
<feature type="transmembrane region" description="Helical" evidence="15">
    <location>
        <begin position="523"/>
        <end position="550"/>
    </location>
</feature>
<keyword evidence="9" id="KW-1278">Translocase</keyword>
<evidence type="ECO:0000256" key="13">
    <source>
        <dbReference type="ARBA" id="ARBA00047523"/>
    </source>
</evidence>
<dbReference type="InterPro" id="IPR056227">
    <property type="entry name" value="TMD0_ABC"/>
</dbReference>
<dbReference type="InterPro" id="IPR050173">
    <property type="entry name" value="ABC_transporter_C-like"/>
</dbReference>
<comment type="similarity">
    <text evidence="2">Belongs to the ABC transporter superfamily. ABCC family. Conjugate transporter (TC 3.A.1.208) subfamily.</text>
</comment>
<evidence type="ECO:0000256" key="11">
    <source>
        <dbReference type="ARBA" id="ARBA00023136"/>
    </source>
</evidence>
<dbReference type="FunFam" id="1.20.1560.10:FF:000007">
    <property type="entry name" value="ATP-binding cassette subfamily C member 1"/>
    <property type="match status" value="1"/>
</dbReference>
<keyword evidence="7" id="KW-0547">Nucleotide-binding</keyword>
<gene>
    <name evidence="19" type="primary">ABCC3</name>
</gene>
<evidence type="ECO:0000256" key="2">
    <source>
        <dbReference type="ARBA" id="ARBA00009726"/>
    </source>
</evidence>
<dbReference type="InterPro" id="IPR003593">
    <property type="entry name" value="AAA+_ATPase"/>
</dbReference>
<dbReference type="PANTHER" id="PTHR24223:SF405">
    <property type="entry name" value="ATP-BINDING CASSETTE SUB-FAMILY C MEMBER 3"/>
    <property type="match status" value="1"/>
</dbReference>
<feature type="transmembrane region" description="Helical" evidence="15">
    <location>
        <begin position="294"/>
        <end position="312"/>
    </location>
</feature>
<evidence type="ECO:0000256" key="15">
    <source>
        <dbReference type="SAM" id="Phobius"/>
    </source>
</evidence>
<dbReference type="PROSITE" id="PS50929">
    <property type="entry name" value="ABC_TM1F"/>
    <property type="match status" value="1"/>
</dbReference>
<dbReference type="GO" id="GO:0016887">
    <property type="term" value="F:ATP hydrolysis activity"/>
    <property type="evidence" value="ECO:0007669"/>
    <property type="project" value="InterPro"/>
</dbReference>
<dbReference type="GO" id="GO:0015431">
    <property type="term" value="F:ABC-type glutathione S-conjugate transporter activity"/>
    <property type="evidence" value="ECO:0007669"/>
    <property type="project" value="UniProtKB-EC"/>
</dbReference>
<feature type="domain" description="ABC transporter" evidence="16">
    <location>
        <begin position="622"/>
        <end position="846"/>
    </location>
</feature>
<comment type="catalytic activity">
    <reaction evidence="13">
        <text>leukotriene C4(in) + ATP + H2O = leukotriene C4(out) + ADP + phosphate + H(+)</text>
        <dbReference type="Rhea" id="RHEA:38963"/>
        <dbReference type="ChEBI" id="CHEBI:15377"/>
        <dbReference type="ChEBI" id="CHEBI:15378"/>
        <dbReference type="ChEBI" id="CHEBI:30616"/>
        <dbReference type="ChEBI" id="CHEBI:43474"/>
        <dbReference type="ChEBI" id="CHEBI:57973"/>
        <dbReference type="ChEBI" id="CHEBI:456216"/>
    </reaction>
    <physiologicalReaction direction="left-to-right" evidence="13">
        <dbReference type="Rhea" id="RHEA:38964"/>
    </physiologicalReaction>
</comment>
<feature type="compositionally biased region" description="Basic and acidic residues" evidence="14">
    <location>
        <begin position="851"/>
        <end position="865"/>
    </location>
</feature>
<dbReference type="AlphaFoldDB" id="A0A341BGJ1"/>
<feature type="transmembrane region" description="Helical" evidence="15">
    <location>
        <begin position="446"/>
        <end position="466"/>
    </location>
</feature>
<dbReference type="GO" id="GO:0005886">
    <property type="term" value="C:plasma membrane"/>
    <property type="evidence" value="ECO:0007669"/>
    <property type="project" value="UniProtKB-SubCell"/>
</dbReference>
<evidence type="ECO:0000256" key="8">
    <source>
        <dbReference type="ARBA" id="ARBA00022840"/>
    </source>
</evidence>
<dbReference type="Proteomes" id="UP000252040">
    <property type="component" value="Unplaced"/>
</dbReference>
<reference evidence="19" key="1">
    <citation type="submission" date="2025-08" db="UniProtKB">
        <authorList>
            <consortium name="RefSeq"/>
        </authorList>
    </citation>
    <scope>IDENTIFICATION</scope>
    <source>
        <tissue evidence="19">Meat</tissue>
    </source>
</reference>
<dbReference type="SUPFAM" id="SSF90123">
    <property type="entry name" value="ABC transporter transmembrane region"/>
    <property type="match status" value="1"/>
</dbReference>
<feature type="transmembrane region" description="Helical" evidence="15">
    <location>
        <begin position="342"/>
        <end position="362"/>
    </location>
</feature>
<dbReference type="CDD" id="cd18595">
    <property type="entry name" value="ABC_6TM_MRP1_2_3_6_D1_like"/>
    <property type="match status" value="1"/>
</dbReference>
<evidence type="ECO:0000256" key="5">
    <source>
        <dbReference type="ARBA" id="ARBA00022692"/>
    </source>
</evidence>
<dbReference type="GeneID" id="112399713"/>
<dbReference type="SUPFAM" id="SSF52540">
    <property type="entry name" value="P-loop containing nucleoside triphosphate hydrolases"/>
    <property type="match status" value="1"/>
</dbReference>
<evidence type="ECO:0000256" key="12">
    <source>
        <dbReference type="ARBA" id="ARBA00024220"/>
    </source>
</evidence>
<evidence type="ECO:0000256" key="6">
    <source>
        <dbReference type="ARBA" id="ARBA00022737"/>
    </source>
</evidence>
<organism evidence="18 19">
    <name type="scientific">Neophocaena asiaeorientalis asiaeorientalis</name>
    <name type="common">Yangtze finless porpoise</name>
    <name type="synonym">Neophocaena phocaenoides subsp. asiaeorientalis</name>
    <dbReference type="NCBI Taxonomy" id="1706337"/>
    <lineage>
        <taxon>Eukaryota</taxon>
        <taxon>Metazoa</taxon>
        <taxon>Chordata</taxon>
        <taxon>Craniata</taxon>
        <taxon>Vertebrata</taxon>
        <taxon>Euteleostomi</taxon>
        <taxon>Mammalia</taxon>
        <taxon>Eutheria</taxon>
        <taxon>Laurasiatheria</taxon>
        <taxon>Artiodactyla</taxon>
        <taxon>Whippomorpha</taxon>
        <taxon>Cetacea</taxon>
        <taxon>Odontoceti</taxon>
        <taxon>Phocoenidae</taxon>
        <taxon>Neophocaena</taxon>
    </lineage>
</organism>
<feature type="transmembrane region" description="Helical" evidence="15">
    <location>
        <begin position="169"/>
        <end position="185"/>
    </location>
</feature>
<feature type="transmembrane region" description="Helical" evidence="15">
    <location>
        <begin position="97"/>
        <end position="118"/>
    </location>
</feature>
<feature type="transmembrane region" description="Helical" evidence="15">
    <location>
        <begin position="71"/>
        <end position="91"/>
    </location>
</feature>
<dbReference type="Pfam" id="PF00664">
    <property type="entry name" value="ABC_membrane"/>
    <property type="match status" value="1"/>
</dbReference>